<dbReference type="HOGENOM" id="CLU_839671_0_0_1"/>
<dbReference type="Proteomes" id="UP000054166">
    <property type="component" value="Unassembled WGS sequence"/>
</dbReference>
<accession>A0A0C3B6U8</accession>
<organism evidence="1 2">
    <name type="scientific">Piloderma croceum (strain F 1598)</name>
    <dbReference type="NCBI Taxonomy" id="765440"/>
    <lineage>
        <taxon>Eukaryota</taxon>
        <taxon>Fungi</taxon>
        <taxon>Dikarya</taxon>
        <taxon>Basidiomycota</taxon>
        <taxon>Agaricomycotina</taxon>
        <taxon>Agaricomycetes</taxon>
        <taxon>Agaricomycetidae</taxon>
        <taxon>Atheliales</taxon>
        <taxon>Atheliaceae</taxon>
        <taxon>Piloderma</taxon>
    </lineage>
</organism>
<reference evidence="2" key="2">
    <citation type="submission" date="2015-01" db="EMBL/GenBank/DDBJ databases">
        <title>Evolutionary Origins and Diversification of the Mycorrhizal Mutualists.</title>
        <authorList>
            <consortium name="DOE Joint Genome Institute"/>
            <consortium name="Mycorrhizal Genomics Consortium"/>
            <person name="Kohler A."/>
            <person name="Kuo A."/>
            <person name="Nagy L.G."/>
            <person name="Floudas D."/>
            <person name="Copeland A."/>
            <person name="Barry K.W."/>
            <person name="Cichocki N."/>
            <person name="Veneault-Fourrey C."/>
            <person name="LaButti K."/>
            <person name="Lindquist E.A."/>
            <person name="Lipzen A."/>
            <person name="Lundell T."/>
            <person name="Morin E."/>
            <person name="Murat C."/>
            <person name="Riley R."/>
            <person name="Ohm R."/>
            <person name="Sun H."/>
            <person name="Tunlid A."/>
            <person name="Henrissat B."/>
            <person name="Grigoriev I.V."/>
            <person name="Hibbett D.S."/>
            <person name="Martin F."/>
        </authorList>
    </citation>
    <scope>NUCLEOTIDE SEQUENCE [LARGE SCALE GENOMIC DNA]</scope>
    <source>
        <strain evidence="2">F 1598</strain>
    </source>
</reference>
<gene>
    <name evidence="1" type="ORF">PILCRDRAFT_480692</name>
</gene>
<dbReference type="InParanoid" id="A0A0C3B6U8"/>
<sequence length="331" mass="37409">MMKRTDAVLKYVVRDHEMFDFALRGLDQLLEERSNLTSEISTSSDKLLRRYRHIVRNRDTEHNFDIAVSARITSILHVLYPGLFGEQSGDGDQDNPDTVWKIREGEAKASVVNMKFKTSVFCDQNVWADLENEVDSATDFYWPGEEDKLYHNGKVTRLLVEVWTLSIRWSTDITILSTHDRMVCCRRIGNALHVSKVHNCYDVSPSVARFLVAVLLAASKLTNCPTKDAVVFGTPRNPPPTTGSSQLFIGRTLKASNTVMPMPAVITNHFMIPLAVIGSWDNSTPQTLLDKWRSYRNGQGSPKVRRSSLVLLYCLPLTTIPEQHIRTNDGA</sequence>
<dbReference type="EMBL" id="KN832996">
    <property type="protein sequence ID" value="KIM81973.1"/>
    <property type="molecule type" value="Genomic_DNA"/>
</dbReference>
<proteinExistence type="predicted"/>
<reference evidence="1 2" key="1">
    <citation type="submission" date="2014-04" db="EMBL/GenBank/DDBJ databases">
        <authorList>
            <consortium name="DOE Joint Genome Institute"/>
            <person name="Kuo A."/>
            <person name="Tarkka M."/>
            <person name="Buscot F."/>
            <person name="Kohler A."/>
            <person name="Nagy L.G."/>
            <person name="Floudas D."/>
            <person name="Copeland A."/>
            <person name="Barry K.W."/>
            <person name="Cichocki N."/>
            <person name="Veneault-Fourrey C."/>
            <person name="LaButti K."/>
            <person name="Lindquist E.A."/>
            <person name="Lipzen A."/>
            <person name="Lundell T."/>
            <person name="Morin E."/>
            <person name="Murat C."/>
            <person name="Sun H."/>
            <person name="Tunlid A."/>
            <person name="Henrissat B."/>
            <person name="Grigoriev I.V."/>
            <person name="Hibbett D.S."/>
            <person name="Martin F."/>
            <person name="Nordberg H.P."/>
            <person name="Cantor M.N."/>
            <person name="Hua S.X."/>
        </authorList>
    </citation>
    <scope>NUCLEOTIDE SEQUENCE [LARGE SCALE GENOMIC DNA]</scope>
    <source>
        <strain evidence="1 2">F 1598</strain>
    </source>
</reference>
<name>A0A0C3B6U8_PILCF</name>
<evidence type="ECO:0000313" key="1">
    <source>
        <dbReference type="EMBL" id="KIM81973.1"/>
    </source>
</evidence>
<dbReference type="AlphaFoldDB" id="A0A0C3B6U8"/>
<protein>
    <submittedName>
        <fullName evidence="1">Uncharacterized protein</fullName>
    </submittedName>
</protein>
<evidence type="ECO:0000313" key="2">
    <source>
        <dbReference type="Proteomes" id="UP000054166"/>
    </source>
</evidence>
<keyword evidence="2" id="KW-1185">Reference proteome</keyword>